<sequence>MGQPGLRERKKQKTRLALIDAALDLFLRQGYEATTVDQIAAAVEISPRTFFRYFATKEDVALSLPVDNQEIMVAELAARPADEPPFTAFAHAVRAVITMLKQGDPADTARFLKSRKVIDGTPALFAGSARRMMENERRLVAELARREGSSPDDLLPHFVVALFTTVARVGFEFCGPDDPDDITAVAARLEAALAMAERSLRPGWDRPHPPAVTHPTDGAVGLGHAAPPAGRAPGRRPPAGREGRATG</sequence>
<dbReference type="Pfam" id="PF17754">
    <property type="entry name" value="TetR_C_14"/>
    <property type="match status" value="1"/>
</dbReference>
<dbReference type="InterPro" id="IPR050109">
    <property type="entry name" value="HTH-type_TetR-like_transc_reg"/>
</dbReference>
<dbReference type="Pfam" id="PF00440">
    <property type="entry name" value="TetR_N"/>
    <property type="match status" value="1"/>
</dbReference>
<evidence type="ECO:0000259" key="6">
    <source>
        <dbReference type="PROSITE" id="PS50977"/>
    </source>
</evidence>
<evidence type="ECO:0000256" key="3">
    <source>
        <dbReference type="ARBA" id="ARBA00023163"/>
    </source>
</evidence>
<feature type="DNA-binding region" description="H-T-H motif" evidence="4">
    <location>
        <begin position="35"/>
        <end position="54"/>
    </location>
</feature>
<dbReference type="SUPFAM" id="SSF46689">
    <property type="entry name" value="Homeodomain-like"/>
    <property type="match status" value="1"/>
</dbReference>
<evidence type="ECO:0000256" key="1">
    <source>
        <dbReference type="ARBA" id="ARBA00023015"/>
    </source>
</evidence>
<dbReference type="PANTHER" id="PTHR30055">
    <property type="entry name" value="HTH-TYPE TRANSCRIPTIONAL REGULATOR RUTR"/>
    <property type="match status" value="1"/>
</dbReference>
<dbReference type="RefSeq" id="WP_344976052.1">
    <property type="nucleotide sequence ID" value="NZ_BAAAVI010000038.1"/>
</dbReference>
<evidence type="ECO:0000313" key="8">
    <source>
        <dbReference type="Proteomes" id="UP001500831"/>
    </source>
</evidence>
<protein>
    <recommendedName>
        <fullName evidence="6">HTH tetR-type domain-containing protein</fullName>
    </recommendedName>
</protein>
<evidence type="ECO:0000256" key="5">
    <source>
        <dbReference type="SAM" id="MobiDB-lite"/>
    </source>
</evidence>
<dbReference type="InterPro" id="IPR001647">
    <property type="entry name" value="HTH_TetR"/>
</dbReference>
<dbReference type="PROSITE" id="PS01081">
    <property type="entry name" value="HTH_TETR_1"/>
    <property type="match status" value="1"/>
</dbReference>
<feature type="region of interest" description="Disordered" evidence="5">
    <location>
        <begin position="201"/>
        <end position="247"/>
    </location>
</feature>
<dbReference type="Gene3D" id="1.10.357.10">
    <property type="entry name" value="Tetracycline Repressor, domain 2"/>
    <property type="match status" value="1"/>
</dbReference>
<evidence type="ECO:0000256" key="2">
    <source>
        <dbReference type="ARBA" id="ARBA00023125"/>
    </source>
</evidence>
<proteinExistence type="predicted"/>
<gene>
    <name evidence="7" type="ORF">GCM10010517_49260</name>
</gene>
<keyword evidence="3" id="KW-0804">Transcription</keyword>
<dbReference type="EMBL" id="BAAAVI010000038">
    <property type="protein sequence ID" value="GAA2885610.1"/>
    <property type="molecule type" value="Genomic_DNA"/>
</dbReference>
<dbReference type="PANTHER" id="PTHR30055:SF234">
    <property type="entry name" value="HTH-TYPE TRANSCRIPTIONAL REGULATOR BETI"/>
    <property type="match status" value="1"/>
</dbReference>
<feature type="domain" description="HTH tetR-type" evidence="6">
    <location>
        <begin position="12"/>
        <end position="72"/>
    </location>
</feature>
<dbReference type="Proteomes" id="UP001500831">
    <property type="component" value="Unassembled WGS sequence"/>
</dbReference>
<dbReference type="InterPro" id="IPR009057">
    <property type="entry name" value="Homeodomain-like_sf"/>
</dbReference>
<evidence type="ECO:0000313" key="7">
    <source>
        <dbReference type="EMBL" id="GAA2885610.1"/>
    </source>
</evidence>
<name>A0ABN3W2L2_9ACTN</name>
<dbReference type="PRINTS" id="PR00455">
    <property type="entry name" value="HTHTETR"/>
</dbReference>
<evidence type="ECO:0000256" key="4">
    <source>
        <dbReference type="PROSITE-ProRule" id="PRU00335"/>
    </source>
</evidence>
<keyword evidence="1" id="KW-0805">Transcription regulation</keyword>
<organism evidence="7 8">
    <name type="scientific">Streptosporangium fragile</name>
    <dbReference type="NCBI Taxonomy" id="46186"/>
    <lineage>
        <taxon>Bacteria</taxon>
        <taxon>Bacillati</taxon>
        <taxon>Actinomycetota</taxon>
        <taxon>Actinomycetes</taxon>
        <taxon>Streptosporangiales</taxon>
        <taxon>Streptosporangiaceae</taxon>
        <taxon>Streptosporangium</taxon>
    </lineage>
</organism>
<comment type="caution">
    <text evidence="7">The sequence shown here is derived from an EMBL/GenBank/DDBJ whole genome shotgun (WGS) entry which is preliminary data.</text>
</comment>
<reference evidence="7 8" key="1">
    <citation type="journal article" date="2019" name="Int. J. Syst. Evol. Microbiol.">
        <title>The Global Catalogue of Microorganisms (GCM) 10K type strain sequencing project: providing services to taxonomists for standard genome sequencing and annotation.</title>
        <authorList>
            <consortium name="The Broad Institute Genomics Platform"/>
            <consortium name="The Broad Institute Genome Sequencing Center for Infectious Disease"/>
            <person name="Wu L."/>
            <person name="Ma J."/>
        </authorList>
    </citation>
    <scope>NUCLEOTIDE SEQUENCE [LARGE SCALE GENOMIC DNA]</scope>
    <source>
        <strain evidence="7 8">JCM 6242</strain>
    </source>
</reference>
<dbReference type="InterPro" id="IPR041347">
    <property type="entry name" value="MftR_C"/>
</dbReference>
<dbReference type="PROSITE" id="PS50977">
    <property type="entry name" value="HTH_TETR_2"/>
    <property type="match status" value="1"/>
</dbReference>
<accession>A0ABN3W2L2</accession>
<dbReference type="Gene3D" id="1.10.10.60">
    <property type="entry name" value="Homeodomain-like"/>
    <property type="match status" value="1"/>
</dbReference>
<feature type="compositionally biased region" description="Low complexity" evidence="5">
    <location>
        <begin position="223"/>
        <end position="232"/>
    </location>
</feature>
<keyword evidence="8" id="KW-1185">Reference proteome</keyword>
<keyword evidence="2 4" id="KW-0238">DNA-binding</keyword>
<dbReference type="InterPro" id="IPR023772">
    <property type="entry name" value="DNA-bd_HTH_TetR-type_CS"/>
</dbReference>